<evidence type="ECO:0000313" key="2">
    <source>
        <dbReference type="Proteomes" id="UP000799766"/>
    </source>
</evidence>
<sequence>MKGQKKLESALLVTAQNNLQLPKRKKGIRTPTCMPLKSPGTRVHYKYRRSRPSFRNATKSQQ</sequence>
<dbReference type="AlphaFoldDB" id="A0A6A6P545"/>
<dbReference type="EMBL" id="MU001676">
    <property type="protein sequence ID" value="KAF2459009.1"/>
    <property type="molecule type" value="Genomic_DNA"/>
</dbReference>
<reference evidence="1" key="1">
    <citation type="journal article" date="2020" name="Stud. Mycol.">
        <title>101 Dothideomycetes genomes: a test case for predicting lifestyles and emergence of pathogens.</title>
        <authorList>
            <person name="Haridas S."/>
            <person name="Albert R."/>
            <person name="Binder M."/>
            <person name="Bloem J."/>
            <person name="Labutti K."/>
            <person name="Salamov A."/>
            <person name="Andreopoulos B."/>
            <person name="Baker S."/>
            <person name="Barry K."/>
            <person name="Bills G."/>
            <person name="Bluhm B."/>
            <person name="Cannon C."/>
            <person name="Castanera R."/>
            <person name="Culley D."/>
            <person name="Daum C."/>
            <person name="Ezra D."/>
            <person name="Gonzalez J."/>
            <person name="Henrissat B."/>
            <person name="Kuo A."/>
            <person name="Liang C."/>
            <person name="Lipzen A."/>
            <person name="Lutzoni F."/>
            <person name="Magnuson J."/>
            <person name="Mondo S."/>
            <person name="Nolan M."/>
            <person name="Ohm R."/>
            <person name="Pangilinan J."/>
            <person name="Park H.-J."/>
            <person name="Ramirez L."/>
            <person name="Alfaro M."/>
            <person name="Sun H."/>
            <person name="Tritt A."/>
            <person name="Yoshinaga Y."/>
            <person name="Zwiers L.-H."/>
            <person name="Turgeon B."/>
            <person name="Goodwin S."/>
            <person name="Spatafora J."/>
            <person name="Crous P."/>
            <person name="Grigoriev I."/>
        </authorList>
    </citation>
    <scope>NUCLEOTIDE SEQUENCE</scope>
    <source>
        <strain evidence="1">ATCC 16933</strain>
    </source>
</reference>
<evidence type="ECO:0000313" key="1">
    <source>
        <dbReference type="EMBL" id="KAF2459009.1"/>
    </source>
</evidence>
<proteinExistence type="predicted"/>
<name>A0A6A6P545_9PEZI</name>
<dbReference type="Proteomes" id="UP000799766">
    <property type="component" value="Unassembled WGS sequence"/>
</dbReference>
<gene>
    <name evidence="1" type="ORF">BDY21DRAFT_339515</name>
</gene>
<keyword evidence="2" id="KW-1185">Reference proteome</keyword>
<protein>
    <submittedName>
        <fullName evidence="1">Uncharacterized protein</fullName>
    </submittedName>
</protein>
<organism evidence="1 2">
    <name type="scientific">Lineolata rhizophorae</name>
    <dbReference type="NCBI Taxonomy" id="578093"/>
    <lineage>
        <taxon>Eukaryota</taxon>
        <taxon>Fungi</taxon>
        <taxon>Dikarya</taxon>
        <taxon>Ascomycota</taxon>
        <taxon>Pezizomycotina</taxon>
        <taxon>Dothideomycetes</taxon>
        <taxon>Dothideomycetes incertae sedis</taxon>
        <taxon>Lineolatales</taxon>
        <taxon>Lineolataceae</taxon>
        <taxon>Lineolata</taxon>
    </lineage>
</organism>
<accession>A0A6A6P545</accession>